<evidence type="ECO:0000256" key="7">
    <source>
        <dbReference type="ARBA" id="ARBA00023136"/>
    </source>
</evidence>
<organism evidence="10 11">
    <name type="scientific">Alkalicoccobacillus plakortidis</name>
    <dbReference type="NCBI Taxonomy" id="444060"/>
    <lineage>
        <taxon>Bacteria</taxon>
        <taxon>Bacillati</taxon>
        <taxon>Bacillota</taxon>
        <taxon>Bacilli</taxon>
        <taxon>Bacillales</taxon>
        <taxon>Bacillaceae</taxon>
        <taxon>Alkalicoccobacillus</taxon>
    </lineage>
</organism>
<evidence type="ECO:0000256" key="1">
    <source>
        <dbReference type="ARBA" id="ARBA00004651"/>
    </source>
</evidence>
<dbReference type="InterPro" id="IPR001958">
    <property type="entry name" value="Tet-R_TetA/multi-R_MdtG-like"/>
</dbReference>
<dbReference type="Pfam" id="PF07690">
    <property type="entry name" value="MFS_1"/>
    <property type="match status" value="1"/>
</dbReference>
<keyword evidence="11" id="KW-1185">Reference proteome</keyword>
<feature type="transmembrane region" description="Helical" evidence="8">
    <location>
        <begin position="7"/>
        <end position="30"/>
    </location>
</feature>
<dbReference type="InterPro" id="IPR036259">
    <property type="entry name" value="MFS_trans_sf"/>
</dbReference>
<keyword evidence="4" id="KW-1003">Cell membrane</keyword>
<evidence type="ECO:0000256" key="6">
    <source>
        <dbReference type="ARBA" id="ARBA00022989"/>
    </source>
</evidence>
<feature type="transmembrane region" description="Helical" evidence="8">
    <location>
        <begin position="74"/>
        <end position="94"/>
    </location>
</feature>
<dbReference type="Proteomes" id="UP001203665">
    <property type="component" value="Unassembled WGS sequence"/>
</dbReference>
<dbReference type="InterPro" id="IPR050189">
    <property type="entry name" value="MFS_Efflux_Transporters"/>
</dbReference>
<keyword evidence="5 8" id="KW-0812">Transmembrane</keyword>
<feature type="transmembrane region" description="Helical" evidence="8">
    <location>
        <begin position="42"/>
        <end position="62"/>
    </location>
</feature>
<sequence length="403" mass="44108">MQQKSMWGIISISSIPLVMTLGNSMLIPVLPTIEKELGISSVQVSLLITVYSVVAILCIPIAGYLSDHVGRKQVIIPSLFLAALGGALAGIAAWKIDSPYMWILVGRLLQGIGAAWAAPIAFPLVGDLFTTEKEVSAGLGLVETSNTFGKVVSPILGAFLATFVWFLPFFSFPLFCFISIGMLLFLVKVPERQDKPKKFKAFIQTIKETFKREGRWLFIVFFIGGLCMYLIFGLLFYLSTSLEKEYGIHDMKKGLVLAFPLAALCFSSYLTGKLIGQDKMLMKWYTVGGLAIVSLSILWISFSNDIYVLLTALFAAGLGIGAALPSLDAFVTEGIKQEQRGSITSLYSSMRFVGVALGPPVFAALMNANHFITFFLHAILCCFALVLTLIMIKPEKTIKSTWS</sequence>
<evidence type="ECO:0000256" key="2">
    <source>
        <dbReference type="ARBA" id="ARBA00007520"/>
    </source>
</evidence>
<evidence type="ECO:0000256" key="3">
    <source>
        <dbReference type="ARBA" id="ARBA00022448"/>
    </source>
</evidence>
<feature type="transmembrane region" description="Helical" evidence="8">
    <location>
        <begin position="100"/>
        <end position="126"/>
    </location>
</feature>
<gene>
    <name evidence="10" type="ORF">NDM98_07645</name>
</gene>
<feature type="transmembrane region" description="Helical" evidence="8">
    <location>
        <begin position="308"/>
        <end position="331"/>
    </location>
</feature>
<feature type="transmembrane region" description="Helical" evidence="8">
    <location>
        <begin position="371"/>
        <end position="392"/>
    </location>
</feature>
<feature type="domain" description="Major facilitator superfamily (MFS) profile" evidence="9">
    <location>
        <begin position="8"/>
        <end position="396"/>
    </location>
</feature>
<feature type="transmembrane region" description="Helical" evidence="8">
    <location>
        <begin position="216"/>
        <end position="238"/>
    </location>
</feature>
<dbReference type="InterPro" id="IPR005829">
    <property type="entry name" value="Sugar_transporter_CS"/>
</dbReference>
<keyword evidence="7 8" id="KW-0472">Membrane</keyword>
<proteinExistence type="inferred from homology"/>
<feature type="transmembrane region" description="Helical" evidence="8">
    <location>
        <begin position="284"/>
        <end position="302"/>
    </location>
</feature>
<evidence type="ECO:0000256" key="5">
    <source>
        <dbReference type="ARBA" id="ARBA00022692"/>
    </source>
</evidence>
<feature type="transmembrane region" description="Helical" evidence="8">
    <location>
        <begin position="254"/>
        <end position="272"/>
    </location>
</feature>
<dbReference type="RefSeq" id="WP_251605949.1">
    <property type="nucleotide sequence ID" value="NZ_JAMQJY010000001.1"/>
</dbReference>
<accession>A0ABT0XJI3</accession>
<name>A0ABT0XJI3_9BACI</name>
<reference evidence="10" key="1">
    <citation type="submission" date="2022-06" db="EMBL/GenBank/DDBJ databases">
        <title>Alkalicoccobacillus porphyridii sp. nov., isolated from a marine red alga, Porphyridium purpureum and reclassification of Shouchella plakortidis and Shouchella gibsonii as Alkalicoccobacillus plakortidis comb. nov. and Alkalicoccobacillus gibsonii comb. nov.</title>
        <authorList>
            <person name="Kim K.H."/>
            <person name="Lee J.K."/>
            <person name="Han D.M."/>
            <person name="Baek J.H."/>
            <person name="Jeon C.O."/>
        </authorList>
    </citation>
    <scope>NUCLEOTIDE SEQUENCE</scope>
    <source>
        <strain evidence="10">DSM 19153</strain>
    </source>
</reference>
<comment type="caution">
    <text evidence="10">The sequence shown here is derived from an EMBL/GenBank/DDBJ whole genome shotgun (WGS) entry which is preliminary data.</text>
</comment>
<keyword evidence="3" id="KW-0813">Transport</keyword>
<comment type="subcellular location">
    <subcellularLocation>
        <location evidence="1">Cell membrane</location>
        <topology evidence="1">Multi-pass membrane protein</topology>
    </subcellularLocation>
</comment>
<evidence type="ECO:0000256" key="4">
    <source>
        <dbReference type="ARBA" id="ARBA00022475"/>
    </source>
</evidence>
<dbReference type="PANTHER" id="PTHR43124:SF3">
    <property type="entry name" value="CHLORAMPHENICOL EFFLUX PUMP RV0191"/>
    <property type="match status" value="1"/>
</dbReference>
<dbReference type="EMBL" id="JAMQJY010000001">
    <property type="protein sequence ID" value="MCM2675372.1"/>
    <property type="molecule type" value="Genomic_DNA"/>
</dbReference>
<dbReference type="PROSITE" id="PS00216">
    <property type="entry name" value="SUGAR_TRANSPORT_1"/>
    <property type="match status" value="1"/>
</dbReference>
<feature type="transmembrane region" description="Helical" evidence="8">
    <location>
        <begin position="147"/>
        <end position="166"/>
    </location>
</feature>
<dbReference type="SUPFAM" id="SSF103473">
    <property type="entry name" value="MFS general substrate transporter"/>
    <property type="match status" value="1"/>
</dbReference>
<dbReference type="PANTHER" id="PTHR43124">
    <property type="entry name" value="PURINE EFFLUX PUMP PBUE"/>
    <property type="match status" value="1"/>
</dbReference>
<protein>
    <submittedName>
        <fullName evidence="10">MFS transporter</fullName>
    </submittedName>
</protein>
<evidence type="ECO:0000256" key="8">
    <source>
        <dbReference type="SAM" id="Phobius"/>
    </source>
</evidence>
<dbReference type="InterPro" id="IPR011701">
    <property type="entry name" value="MFS"/>
</dbReference>
<dbReference type="CDD" id="cd17474">
    <property type="entry name" value="MFS_YfmO_like"/>
    <property type="match status" value="1"/>
</dbReference>
<evidence type="ECO:0000259" key="9">
    <source>
        <dbReference type="PROSITE" id="PS50850"/>
    </source>
</evidence>
<dbReference type="PRINTS" id="PR01035">
    <property type="entry name" value="TCRTETA"/>
</dbReference>
<dbReference type="InterPro" id="IPR020846">
    <property type="entry name" value="MFS_dom"/>
</dbReference>
<feature type="transmembrane region" description="Helical" evidence="8">
    <location>
        <begin position="343"/>
        <end position="365"/>
    </location>
</feature>
<dbReference type="Gene3D" id="1.20.1250.20">
    <property type="entry name" value="MFS general substrate transporter like domains"/>
    <property type="match status" value="1"/>
</dbReference>
<evidence type="ECO:0000313" key="11">
    <source>
        <dbReference type="Proteomes" id="UP001203665"/>
    </source>
</evidence>
<feature type="transmembrane region" description="Helical" evidence="8">
    <location>
        <begin position="172"/>
        <end position="190"/>
    </location>
</feature>
<comment type="similarity">
    <text evidence="2">Belongs to the major facilitator superfamily. TCR/Tet family.</text>
</comment>
<keyword evidence="6 8" id="KW-1133">Transmembrane helix</keyword>
<evidence type="ECO:0000313" key="10">
    <source>
        <dbReference type="EMBL" id="MCM2675372.1"/>
    </source>
</evidence>
<dbReference type="PROSITE" id="PS50850">
    <property type="entry name" value="MFS"/>
    <property type="match status" value="1"/>
</dbReference>